<comment type="similarity">
    <text evidence="1">Belongs to the PPR family. P subfamily.</text>
</comment>
<name>A0AAV8SD05_9ROSI</name>
<evidence type="ECO:0000256" key="1">
    <source>
        <dbReference type="ARBA" id="ARBA00007626"/>
    </source>
</evidence>
<dbReference type="PANTHER" id="PTHR47447:SF17">
    <property type="entry name" value="OS12G0638900 PROTEIN"/>
    <property type="match status" value="1"/>
</dbReference>
<feature type="repeat" description="PPR" evidence="3">
    <location>
        <begin position="370"/>
        <end position="404"/>
    </location>
</feature>
<keyword evidence="2" id="KW-0677">Repeat</keyword>
<comment type="caution">
    <text evidence="4">The sequence shown here is derived from an EMBL/GenBank/DDBJ whole genome shotgun (WGS) entry which is preliminary data.</text>
</comment>
<evidence type="ECO:0008006" key="6">
    <source>
        <dbReference type="Google" id="ProtNLM"/>
    </source>
</evidence>
<protein>
    <recommendedName>
        <fullName evidence="6">Pentatricopeptide repeat-containing protein</fullName>
    </recommendedName>
</protein>
<dbReference type="Proteomes" id="UP001159364">
    <property type="component" value="Linkage Group LG11"/>
</dbReference>
<reference evidence="4 5" key="1">
    <citation type="submission" date="2021-09" db="EMBL/GenBank/DDBJ databases">
        <title>Genomic insights and catalytic innovation underlie evolution of tropane alkaloids biosynthesis.</title>
        <authorList>
            <person name="Wang Y.-J."/>
            <person name="Tian T."/>
            <person name="Huang J.-P."/>
            <person name="Huang S.-X."/>
        </authorList>
    </citation>
    <scope>NUCLEOTIDE SEQUENCE [LARGE SCALE GENOMIC DNA]</scope>
    <source>
        <strain evidence="4">KIB-2018</strain>
        <tissue evidence="4">Leaf</tissue>
    </source>
</reference>
<proteinExistence type="inferred from homology"/>
<dbReference type="EMBL" id="JAIWQS010000011">
    <property type="protein sequence ID" value="KAJ8750070.1"/>
    <property type="molecule type" value="Genomic_DNA"/>
</dbReference>
<feature type="repeat" description="PPR" evidence="3">
    <location>
        <begin position="405"/>
        <end position="435"/>
    </location>
</feature>
<feature type="repeat" description="PPR" evidence="3">
    <location>
        <begin position="300"/>
        <end position="334"/>
    </location>
</feature>
<feature type="repeat" description="PPR" evidence="3">
    <location>
        <begin position="265"/>
        <end position="299"/>
    </location>
</feature>
<dbReference type="AlphaFoldDB" id="A0AAV8SD05"/>
<dbReference type="InterPro" id="IPR011990">
    <property type="entry name" value="TPR-like_helical_dom_sf"/>
</dbReference>
<dbReference type="PANTHER" id="PTHR47447">
    <property type="entry name" value="OS03G0856100 PROTEIN"/>
    <property type="match status" value="1"/>
</dbReference>
<dbReference type="Gene3D" id="1.25.40.10">
    <property type="entry name" value="Tetratricopeptide repeat domain"/>
    <property type="match status" value="4"/>
</dbReference>
<feature type="repeat" description="PPR" evidence="3">
    <location>
        <begin position="476"/>
        <end position="510"/>
    </location>
</feature>
<keyword evidence="5" id="KW-1185">Reference proteome</keyword>
<gene>
    <name evidence="4" type="ORF">K2173_013985</name>
</gene>
<organism evidence="4 5">
    <name type="scientific">Erythroxylum novogranatense</name>
    <dbReference type="NCBI Taxonomy" id="1862640"/>
    <lineage>
        <taxon>Eukaryota</taxon>
        <taxon>Viridiplantae</taxon>
        <taxon>Streptophyta</taxon>
        <taxon>Embryophyta</taxon>
        <taxon>Tracheophyta</taxon>
        <taxon>Spermatophyta</taxon>
        <taxon>Magnoliopsida</taxon>
        <taxon>eudicotyledons</taxon>
        <taxon>Gunneridae</taxon>
        <taxon>Pentapetalae</taxon>
        <taxon>rosids</taxon>
        <taxon>fabids</taxon>
        <taxon>Malpighiales</taxon>
        <taxon>Erythroxylaceae</taxon>
        <taxon>Erythroxylum</taxon>
    </lineage>
</organism>
<accession>A0AAV8SD05</accession>
<dbReference type="NCBIfam" id="TIGR00756">
    <property type="entry name" value="PPR"/>
    <property type="match status" value="3"/>
</dbReference>
<feature type="repeat" description="PPR" evidence="3">
    <location>
        <begin position="335"/>
        <end position="369"/>
    </location>
</feature>
<evidence type="ECO:0000256" key="3">
    <source>
        <dbReference type="PROSITE-ProRule" id="PRU00708"/>
    </source>
</evidence>
<dbReference type="Pfam" id="PF01535">
    <property type="entry name" value="PPR"/>
    <property type="match status" value="1"/>
</dbReference>
<evidence type="ECO:0000313" key="5">
    <source>
        <dbReference type="Proteomes" id="UP001159364"/>
    </source>
</evidence>
<sequence length="579" mass="64240">MGGVVNSNAVRIHGYELASQNGVFIPSRCDFSGFSTNKAKKSHSGISMLNSASVSIRTSNFCKCIEITVSTQTKKLHDASCAVATYESACVCQDTEEKETTETEEEVNTDSFGQNLPTWGYRLVHSSLDVNSESVAEPSTSSRDSLLVNEITVQLLEESDGEELSKRILVLSRSNKVRTALELFNSMKCLDLPVNGYACNSLLSCLLRNKLHDYALEVFEFIKANEIATNHTYSLMLKAIASTHGCNSALKLFAAWEGSEEKDFDVVVYNTMISLCARESNWIAIQKIWASMKENGCHGTQVTYSILICTFVRCGQSELALDSYDEMIKNGLEPRDDAMNAVIGASTKVGKWSLALSLFQEMLKHQQKPNLVACNALINSLGKAGEIKLAFKVLDVVKSLGHTPDAYTWNALTSSLRRANQHELALQLFETVKREEKCQMNEHLFHTALMSCQKLKLWDRAVQLLWQMEVAGLLVSTATYNRVILTCDLARNPGAALQVYEHMIHKKCIPDMLTYKFLIRSSTGAALSGEVEILDVVQDASLRSAVIKSLCLRDKVELAKKLHTKMCDVGLLRDHGTRS</sequence>
<dbReference type="PROSITE" id="PS51375">
    <property type="entry name" value="PPR"/>
    <property type="match status" value="6"/>
</dbReference>
<dbReference type="Pfam" id="PF13812">
    <property type="entry name" value="PPR_3"/>
    <property type="match status" value="2"/>
</dbReference>
<evidence type="ECO:0000256" key="2">
    <source>
        <dbReference type="ARBA" id="ARBA00022737"/>
    </source>
</evidence>
<dbReference type="Pfam" id="PF13041">
    <property type="entry name" value="PPR_2"/>
    <property type="match status" value="2"/>
</dbReference>
<dbReference type="InterPro" id="IPR002885">
    <property type="entry name" value="PPR_rpt"/>
</dbReference>
<evidence type="ECO:0000313" key="4">
    <source>
        <dbReference type="EMBL" id="KAJ8750070.1"/>
    </source>
</evidence>